<dbReference type="RefSeq" id="WP_252885339.1">
    <property type="nucleotide sequence ID" value="NZ_CP099599.1"/>
</dbReference>
<reference evidence="3" key="1">
    <citation type="submission" date="2022-06" db="EMBL/GenBank/DDBJ databases">
        <title>Investigating genetic diversity within the most abundant and prevalent non-pathogenic leaf-associated bacterial species interacting with Arabidopsis thaliana in natural habitats.</title>
        <authorList>
            <person name="Ramirez-Sanchez D."/>
            <person name="Gibelin-Viala C."/>
            <person name="Mayjonade B."/>
            <person name="Duflos R."/>
            <person name="Belmonte E."/>
            <person name="Pailler V."/>
            <person name="Bartoli C."/>
            <person name="Carrere S."/>
            <person name="Vailleau F."/>
            <person name="Roux F."/>
        </authorList>
    </citation>
    <scope>NUCLEOTIDE SEQUENCE</scope>
    <source>
        <strain evidence="3">OTU6ESPEB1</strain>
    </source>
</reference>
<accession>A0ABY5CEZ1</accession>
<evidence type="ECO:0000313" key="3">
    <source>
        <dbReference type="EMBL" id="UST85801.1"/>
    </source>
</evidence>
<keyword evidence="2" id="KW-0472">Membrane</keyword>
<proteinExistence type="predicted"/>
<evidence type="ECO:0000313" key="4">
    <source>
        <dbReference type="Proteomes" id="UP001056851"/>
    </source>
</evidence>
<feature type="region of interest" description="Disordered" evidence="1">
    <location>
        <begin position="1"/>
        <end position="33"/>
    </location>
</feature>
<keyword evidence="4" id="KW-1185">Reference proteome</keyword>
<name>A0ABY5CEZ1_9PSED</name>
<evidence type="ECO:0000256" key="2">
    <source>
        <dbReference type="SAM" id="Phobius"/>
    </source>
</evidence>
<dbReference type="Proteomes" id="UP001056851">
    <property type="component" value="Chromosome"/>
</dbReference>
<organism evidence="3 4">
    <name type="scientific">Pseudomonas siliginis</name>
    <dbReference type="NCBI Taxonomy" id="2842346"/>
    <lineage>
        <taxon>Bacteria</taxon>
        <taxon>Pseudomonadati</taxon>
        <taxon>Pseudomonadota</taxon>
        <taxon>Gammaproteobacteria</taxon>
        <taxon>Pseudomonadales</taxon>
        <taxon>Pseudomonadaceae</taxon>
        <taxon>Pseudomonas</taxon>
    </lineage>
</organism>
<keyword evidence="2" id="KW-0812">Transmembrane</keyword>
<gene>
    <name evidence="3" type="ORF">NF677_03735</name>
</gene>
<keyword evidence="2" id="KW-1133">Transmembrane helix</keyword>
<feature type="transmembrane region" description="Helical" evidence="2">
    <location>
        <begin position="76"/>
        <end position="97"/>
    </location>
</feature>
<protein>
    <submittedName>
        <fullName evidence="3">Uncharacterized protein</fullName>
    </submittedName>
</protein>
<sequence>MDSLAASEAAALASNEDLDADGKKKEHGRHQQFRDHTNKVALGLLWTVAFFTLLGMGAFVFHLVMPVSWYWLTPEALSTIKTLLTGVLFSSAMSGYVTKRMS</sequence>
<evidence type="ECO:0000256" key="1">
    <source>
        <dbReference type="SAM" id="MobiDB-lite"/>
    </source>
</evidence>
<dbReference type="EMBL" id="CP099599">
    <property type="protein sequence ID" value="UST85801.1"/>
    <property type="molecule type" value="Genomic_DNA"/>
</dbReference>
<feature type="compositionally biased region" description="Low complexity" evidence="1">
    <location>
        <begin position="1"/>
        <end position="15"/>
    </location>
</feature>
<feature type="transmembrane region" description="Helical" evidence="2">
    <location>
        <begin position="40"/>
        <end position="64"/>
    </location>
</feature>